<comment type="caution">
    <text evidence="2">The sequence shown here is derived from an EMBL/GenBank/DDBJ whole genome shotgun (WGS) entry which is preliminary data.</text>
</comment>
<organism evidence="2 3">
    <name type="scientific">Tanacetum coccineum</name>
    <dbReference type="NCBI Taxonomy" id="301880"/>
    <lineage>
        <taxon>Eukaryota</taxon>
        <taxon>Viridiplantae</taxon>
        <taxon>Streptophyta</taxon>
        <taxon>Embryophyta</taxon>
        <taxon>Tracheophyta</taxon>
        <taxon>Spermatophyta</taxon>
        <taxon>Magnoliopsida</taxon>
        <taxon>eudicotyledons</taxon>
        <taxon>Gunneridae</taxon>
        <taxon>Pentapetalae</taxon>
        <taxon>asterids</taxon>
        <taxon>campanulids</taxon>
        <taxon>Asterales</taxon>
        <taxon>Asteraceae</taxon>
        <taxon>Asteroideae</taxon>
        <taxon>Anthemideae</taxon>
        <taxon>Anthemidinae</taxon>
        <taxon>Tanacetum</taxon>
    </lineage>
</organism>
<keyword evidence="3" id="KW-1185">Reference proteome</keyword>
<gene>
    <name evidence="2" type="ORF">Tco_1044889</name>
</gene>
<feature type="coiled-coil region" evidence="1">
    <location>
        <begin position="287"/>
        <end position="328"/>
    </location>
</feature>
<protein>
    <submittedName>
        <fullName evidence="2">Uncharacterized protein</fullName>
    </submittedName>
</protein>
<evidence type="ECO:0000256" key="1">
    <source>
        <dbReference type="SAM" id="Coils"/>
    </source>
</evidence>
<dbReference type="EMBL" id="BQNB010018777">
    <property type="protein sequence ID" value="GJT78164.1"/>
    <property type="molecule type" value="Genomic_DNA"/>
</dbReference>
<accession>A0ABQ5GSA4</accession>
<name>A0ABQ5GSA4_9ASTR</name>
<evidence type="ECO:0000313" key="3">
    <source>
        <dbReference type="Proteomes" id="UP001151760"/>
    </source>
</evidence>
<keyword evidence="1" id="KW-0175">Coiled coil</keyword>
<reference evidence="2" key="2">
    <citation type="submission" date="2022-01" db="EMBL/GenBank/DDBJ databases">
        <authorList>
            <person name="Yamashiro T."/>
            <person name="Shiraishi A."/>
            <person name="Satake H."/>
            <person name="Nakayama K."/>
        </authorList>
    </citation>
    <scope>NUCLEOTIDE SEQUENCE</scope>
</reference>
<evidence type="ECO:0000313" key="2">
    <source>
        <dbReference type="EMBL" id="GJT78164.1"/>
    </source>
</evidence>
<sequence>MQQPMPNYKDITYPIAAMNMALVLMAKAFKLNYSTPNNNNHKISSNPRNWQIAQPGMNLGQDNQMQLVRGNGGNRFRQYVGQNVGNQNGNGNVVTERAEGNANGNNGNQIRCYICSGLEEAGIQLQVEEFDLMASAVDLGKINYDDEIFKMFNQEEQYTELLEPIPEPHQVLQNDSNVTFVVSSVEQGGGTVEQHPANVEETRVLYDSLYNNLATKVEKVNSVNRKLRETNANLTTKLARYKNQEKCFEISKEKYDKLERCYQQSVYQEQCLTKKINALHLSSGKQITALNEEISNLNKQLSKEKSIVSSLQEEKKMLESDFKIREDELLDKQIQLKNKIKELDNILVKTS</sequence>
<feature type="coiled-coil region" evidence="1">
    <location>
        <begin position="217"/>
        <end position="244"/>
    </location>
</feature>
<reference evidence="2" key="1">
    <citation type="journal article" date="2022" name="Int. J. Mol. Sci.">
        <title>Draft Genome of Tanacetum Coccineum: Genomic Comparison of Closely Related Tanacetum-Family Plants.</title>
        <authorList>
            <person name="Yamashiro T."/>
            <person name="Shiraishi A."/>
            <person name="Nakayama K."/>
            <person name="Satake H."/>
        </authorList>
    </citation>
    <scope>NUCLEOTIDE SEQUENCE</scope>
</reference>
<dbReference type="Proteomes" id="UP001151760">
    <property type="component" value="Unassembled WGS sequence"/>
</dbReference>
<proteinExistence type="predicted"/>